<dbReference type="AlphaFoldDB" id="A0A415JFL1"/>
<dbReference type="RefSeq" id="WP_003182104.1">
    <property type="nucleotide sequence ID" value="NZ_BEXU01000008.1"/>
</dbReference>
<keyword evidence="1" id="KW-1133">Transmembrane helix</keyword>
<dbReference type="GO" id="GO:0005886">
    <property type="term" value="C:plasma membrane"/>
    <property type="evidence" value="ECO:0007669"/>
    <property type="project" value="TreeGrafter"/>
</dbReference>
<evidence type="ECO:0000313" key="3">
    <source>
        <dbReference type="EMBL" id="TWL25424.1"/>
    </source>
</evidence>
<reference evidence="2 5" key="2">
    <citation type="submission" date="2020-12" db="EMBL/GenBank/DDBJ databases">
        <title>FDA dAtabase for Regulatory Grade micrObial Sequences (FDA-ARGOS): Supporting development and validation of Infectious Disease Dx tests.</title>
        <authorList>
            <person name="Nelson B."/>
            <person name="Plummer A."/>
            <person name="Tallon L."/>
            <person name="Sadzewicz L."/>
            <person name="Zhao X."/>
            <person name="Boylan J."/>
            <person name="Ott S."/>
            <person name="Bowen H."/>
            <person name="Vavikolanu K."/>
            <person name="Mehta A."/>
            <person name="Aluvathingal J."/>
            <person name="Nadendla S."/>
            <person name="Myers T."/>
            <person name="Yan Y."/>
            <person name="Sichtig H."/>
        </authorList>
    </citation>
    <scope>NUCLEOTIDE SEQUENCE [LARGE SCALE GENOMIC DNA]</scope>
    <source>
        <strain evidence="2 5">FDAARGOS_923</strain>
    </source>
</reference>
<feature type="transmembrane region" description="Helical" evidence="1">
    <location>
        <begin position="63"/>
        <end position="86"/>
    </location>
</feature>
<sequence>MMIILILIAGILAGMAIPVQTSINSRLGMKIGSPYGAAAISFFVGTLLLLIVALVTERHFLSIIGLVPSIPWWILIGGGCLGVFYLTSNILLLPRLGSALTVVVTLLGQMIMALAIDHFGWFHVPVHELNFPRIIGILFIISGVFIIKKY</sequence>
<dbReference type="InterPro" id="IPR006750">
    <property type="entry name" value="YdcZ"/>
</dbReference>
<protein>
    <submittedName>
        <fullName evidence="2">DMT family transporter</fullName>
    </submittedName>
</protein>
<reference evidence="3 4" key="1">
    <citation type="submission" date="2019-06" db="EMBL/GenBank/DDBJ databases">
        <title>Genome sequence analysis of &gt;100 Bacillus licheniformis strains suggests intrinsic resistance to this species.</title>
        <authorList>
            <person name="Wels M."/>
            <person name="Siezen R.J."/>
            <person name="Johansen E."/>
            <person name="Stuer-Lauridsen B."/>
            <person name="Bjerre K."/>
            <person name="Nielsen B.K.K."/>
        </authorList>
    </citation>
    <scope>NUCLEOTIDE SEQUENCE [LARGE SCALE GENOMIC DNA]</scope>
    <source>
        <strain evidence="3 4">BAC-16736</strain>
    </source>
</reference>
<dbReference type="Proteomes" id="UP000595038">
    <property type="component" value="Chromosome"/>
</dbReference>
<evidence type="ECO:0000313" key="4">
    <source>
        <dbReference type="Proteomes" id="UP000435910"/>
    </source>
</evidence>
<evidence type="ECO:0000256" key="1">
    <source>
        <dbReference type="SAM" id="Phobius"/>
    </source>
</evidence>
<feature type="transmembrane region" description="Helical" evidence="1">
    <location>
        <begin position="98"/>
        <end position="119"/>
    </location>
</feature>
<gene>
    <name evidence="3" type="ORF">CHCC16736_4307</name>
    <name evidence="2" type="ORF">I6G80_16790</name>
</gene>
<dbReference type="EMBL" id="CP065647">
    <property type="protein sequence ID" value="QPR71477.1"/>
    <property type="molecule type" value="Genomic_DNA"/>
</dbReference>
<keyword evidence="1" id="KW-0812">Transmembrane</keyword>
<dbReference type="EMBL" id="NILC01000026">
    <property type="protein sequence ID" value="TWL25424.1"/>
    <property type="molecule type" value="Genomic_DNA"/>
</dbReference>
<dbReference type="Pfam" id="PF04657">
    <property type="entry name" value="DMT_YdcZ"/>
    <property type="match status" value="1"/>
</dbReference>
<keyword evidence="1" id="KW-0472">Membrane</keyword>
<dbReference type="OMA" id="GPWWLWI"/>
<proteinExistence type="predicted"/>
<dbReference type="GeneID" id="92861431"/>
<evidence type="ECO:0000313" key="5">
    <source>
        <dbReference type="Proteomes" id="UP000595038"/>
    </source>
</evidence>
<dbReference type="Proteomes" id="UP000435910">
    <property type="component" value="Unassembled WGS sequence"/>
</dbReference>
<feature type="transmembrane region" description="Helical" evidence="1">
    <location>
        <begin position="37"/>
        <end position="56"/>
    </location>
</feature>
<dbReference type="PANTHER" id="PTHR34821">
    <property type="entry name" value="INNER MEMBRANE PROTEIN YDCZ"/>
    <property type="match status" value="1"/>
</dbReference>
<feature type="transmembrane region" description="Helical" evidence="1">
    <location>
        <begin position="131"/>
        <end position="147"/>
    </location>
</feature>
<name>A0A415JFL1_BACLI</name>
<accession>A0A415JFL1</accession>
<evidence type="ECO:0000313" key="2">
    <source>
        <dbReference type="EMBL" id="QPR71477.1"/>
    </source>
</evidence>
<dbReference type="PANTHER" id="PTHR34821:SF2">
    <property type="entry name" value="INNER MEMBRANE PROTEIN YDCZ"/>
    <property type="match status" value="1"/>
</dbReference>
<organism evidence="3 4">
    <name type="scientific">Bacillus licheniformis</name>
    <dbReference type="NCBI Taxonomy" id="1402"/>
    <lineage>
        <taxon>Bacteria</taxon>
        <taxon>Bacillati</taxon>
        <taxon>Bacillota</taxon>
        <taxon>Bacilli</taxon>
        <taxon>Bacillales</taxon>
        <taxon>Bacillaceae</taxon>
        <taxon>Bacillus</taxon>
    </lineage>
</organism>